<gene>
    <name evidence="1" type="ORF">MNBD_GAMMA17-2039</name>
</gene>
<dbReference type="EMBL" id="UOFQ01000162">
    <property type="protein sequence ID" value="VAW89938.1"/>
    <property type="molecule type" value="Genomic_DNA"/>
</dbReference>
<accession>A0A3B0Z956</accession>
<dbReference type="AlphaFoldDB" id="A0A3B0Z956"/>
<protein>
    <submittedName>
        <fullName evidence="1">Uncharacterized protein</fullName>
    </submittedName>
</protein>
<reference evidence="1" key="1">
    <citation type="submission" date="2018-06" db="EMBL/GenBank/DDBJ databases">
        <authorList>
            <person name="Zhirakovskaya E."/>
        </authorList>
    </citation>
    <scope>NUCLEOTIDE SEQUENCE</scope>
</reference>
<sequence>MSEQCFQVIINGQLAEGAELSQTRQNMAKLFKAKLEAVEPMFSGKRVSVKKNLDQATAKKYQQAIIKAGLKAGIAPMPNTAPAEQRTTTNPATVGIATASIAAVGSTMDDRSPPPAANIDTSAYGMDEVGITLDETPLADEPEIDISAFSMDEVGIIIDETPPVQTAEIDVSTISMQETGVDLVEYKTPAKADYDLSAFSMAEAGEILVEYTHTAPAEIDTGDLELK</sequence>
<evidence type="ECO:0000313" key="1">
    <source>
        <dbReference type="EMBL" id="VAW89938.1"/>
    </source>
</evidence>
<proteinExistence type="predicted"/>
<name>A0A3B0Z956_9ZZZZ</name>
<organism evidence="1">
    <name type="scientific">hydrothermal vent metagenome</name>
    <dbReference type="NCBI Taxonomy" id="652676"/>
    <lineage>
        <taxon>unclassified sequences</taxon>
        <taxon>metagenomes</taxon>
        <taxon>ecological metagenomes</taxon>
    </lineage>
</organism>